<keyword evidence="3" id="KW-1003">Cell membrane</keyword>
<evidence type="ECO:0000256" key="6">
    <source>
        <dbReference type="ARBA" id="ARBA00023136"/>
    </source>
</evidence>
<dbReference type="PANTHER" id="PTHR42718">
    <property type="entry name" value="MAJOR FACILITATOR SUPERFAMILY MULTIDRUG TRANSPORTER MFSC"/>
    <property type="match status" value="1"/>
</dbReference>
<dbReference type="CDD" id="cd17321">
    <property type="entry name" value="MFS_MMR_MDR_like"/>
    <property type="match status" value="1"/>
</dbReference>
<gene>
    <name evidence="9" type="ORF">HQ605_17835</name>
</gene>
<feature type="transmembrane region" description="Helical" evidence="7">
    <location>
        <begin position="92"/>
        <end position="111"/>
    </location>
</feature>
<evidence type="ECO:0000313" key="10">
    <source>
        <dbReference type="Proteomes" id="UP001520140"/>
    </source>
</evidence>
<keyword evidence="5 7" id="KW-1133">Transmembrane helix</keyword>
<dbReference type="InterPro" id="IPR011701">
    <property type="entry name" value="MFS"/>
</dbReference>
<feature type="transmembrane region" description="Helical" evidence="7">
    <location>
        <begin position="212"/>
        <end position="231"/>
    </location>
</feature>
<organism evidence="9 10">
    <name type="scientific">Rhodococcoides kroppenstedtii</name>
    <dbReference type="NCBI Taxonomy" id="293050"/>
    <lineage>
        <taxon>Bacteria</taxon>
        <taxon>Bacillati</taxon>
        <taxon>Actinomycetota</taxon>
        <taxon>Actinomycetes</taxon>
        <taxon>Mycobacteriales</taxon>
        <taxon>Nocardiaceae</taxon>
        <taxon>Rhodococcoides</taxon>
    </lineage>
</organism>
<dbReference type="EMBL" id="JABUKG010000023">
    <property type="protein sequence ID" value="MBY6322684.1"/>
    <property type="molecule type" value="Genomic_DNA"/>
</dbReference>
<dbReference type="Gene3D" id="1.20.1720.10">
    <property type="entry name" value="Multidrug resistance protein D"/>
    <property type="match status" value="1"/>
</dbReference>
<evidence type="ECO:0000259" key="8">
    <source>
        <dbReference type="PROSITE" id="PS50850"/>
    </source>
</evidence>
<feature type="transmembrane region" description="Helical" evidence="7">
    <location>
        <begin position="319"/>
        <end position="337"/>
    </location>
</feature>
<feature type="transmembrane region" description="Helical" evidence="7">
    <location>
        <begin position="150"/>
        <end position="172"/>
    </location>
</feature>
<sequence length="522" mass="53903">MSELTHPPTETRQPRGRTAGPREWCALAVLMLPVLIIAIDNTVLSFALPSIAESLQPTGTQQLWIIDAYPLVLAGLLVAMGSLGDRIGRRRLLLVGATGFAAVSVVAAYSQSADMLIAARVGLGLFGATLMPATLSLLRNLFTDRSERRLAIAIWSASIGAGAAMGPVVGGFLLEHFWWGSVFLFAVPLLVPLLLLAPVLVPESKDPDPARVDAVSIALSLLALTPIVYAIKDSANGGSWSGTAVPALIGALAAWLFVRRQLRRPDPMFDVRLFTVPAFAGAVVVNLLSIFALVGFLYFVSQHLQLVVGLSPMQAGLRLVPGILAMIAAGLLAVPLARVLRPAVIISGGMTLAALGYGTIAVFAEPTALWPFVIAFAILGGGIGVAETISNDMILSTAPPEKAGAAAAISETAYEIGAVTGTSVLGAILLAKYRADVDTPENSGADTSAARETLGGARTVADRLPTDQADGLLDSAANAFTGGVVVTSAVAACLMVVAGGAAWLIMRAIPAGQRADAGENVV</sequence>
<feature type="transmembrane region" description="Helical" evidence="7">
    <location>
        <begin position="278"/>
        <end position="299"/>
    </location>
</feature>
<feature type="transmembrane region" description="Helical" evidence="7">
    <location>
        <begin position="369"/>
        <end position="391"/>
    </location>
</feature>
<feature type="domain" description="Major facilitator superfamily (MFS) profile" evidence="8">
    <location>
        <begin position="26"/>
        <end position="510"/>
    </location>
</feature>
<name>A0ABS7NXA6_9NOCA</name>
<dbReference type="Gene3D" id="1.20.1250.20">
    <property type="entry name" value="MFS general substrate transporter like domains"/>
    <property type="match status" value="1"/>
</dbReference>
<keyword evidence="10" id="KW-1185">Reference proteome</keyword>
<dbReference type="Pfam" id="PF07690">
    <property type="entry name" value="MFS_1"/>
    <property type="match status" value="1"/>
</dbReference>
<feature type="transmembrane region" description="Helical" evidence="7">
    <location>
        <begin position="344"/>
        <end position="363"/>
    </location>
</feature>
<feature type="transmembrane region" description="Helical" evidence="7">
    <location>
        <begin position="237"/>
        <end position="258"/>
    </location>
</feature>
<dbReference type="SUPFAM" id="SSF103473">
    <property type="entry name" value="MFS general substrate transporter"/>
    <property type="match status" value="1"/>
</dbReference>
<dbReference type="RefSeq" id="WP_068103178.1">
    <property type="nucleotide sequence ID" value="NZ_JABUKE010000024.1"/>
</dbReference>
<protein>
    <submittedName>
        <fullName evidence="9">MFS transporter</fullName>
    </submittedName>
</protein>
<evidence type="ECO:0000256" key="4">
    <source>
        <dbReference type="ARBA" id="ARBA00022692"/>
    </source>
</evidence>
<keyword evidence="2" id="KW-0813">Transport</keyword>
<feature type="transmembrane region" description="Helical" evidence="7">
    <location>
        <begin position="480"/>
        <end position="505"/>
    </location>
</feature>
<evidence type="ECO:0000256" key="7">
    <source>
        <dbReference type="SAM" id="Phobius"/>
    </source>
</evidence>
<dbReference type="InterPro" id="IPR036259">
    <property type="entry name" value="MFS_trans_sf"/>
</dbReference>
<evidence type="ECO:0000256" key="5">
    <source>
        <dbReference type="ARBA" id="ARBA00022989"/>
    </source>
</evidence>
<dbReference type="PROSITE" id="PS50850">
    <property type="entry name" value="MFS"/>
    <property type="match status" value="1"/>
</dbReference>
<dbReference type="InterPro" id="IPR020846">
    <property type="entry name" value="MFS_dom"/>
</dbReference>
<accession>A0ABS7NXA6</accession>
<feature type="transmembrane region" description="Helical" evidence="7">
    <location>
        <begin position="24"/>
        <end position="51"/>
    </location>
</feature>
<comment type="subcellular location">
    <subcellularLocation>
        <location evidence="1">Cell membrane</location>
        <topology evidence="1">Multi-pass membrane protein</topology>
    </subcellularLocation>
</comment>
<proteinExistence type="predicted"/>
<evidence type="ECO:0000256" key="1">
    <source>
        <dbReference type="ARBA" id="ARBA00004651"/>
    </source>
</evidence>
<evidence type="ECO:0000313" key="9">
    <source>
        <dbReference type="EMBL" id="MBY6322684.1"/>
    </source>
</evidence>
<evidence type="ECO:0000256" key="2">
    <source>
        <dbReference type="ARBA" id="ARBA00022448"/>
    </source>
</evidence>
<reference evidence="9 10" key="1">
    <citation type="submission" date="2020-06" db="EMBL/GenBank/DDBJ databases">
        <title>Taxonomy, biology and ecology of Rhodococcus bacteria occurring in California pistachio and other woody hosts as revealed by genome sequence analyses.</title>
        <authorList>
            <person name="Gai Y."/>
            <person name="Riely B."/>
        </authorList>
    </citation>
    <scope>NUCLEOTIDE SEQUENCE [LARGE SCALE GENOMIC DNA]</scope>
    <source>
        <strain evidence="9 10">BP-284</strain>
    </source>
</reference>
<comment type="caution">
    <text evidence="9">The sequence shown here is derived from an EMBL/GenBank/DDBJ whole genome shotgun (WGS) entry which is preliminary data.</text>
</comment>
<dbReference type="Proteomes" id="UP001520140">
    <property type="component" value="Unassembled WGS sequence"/>
</dbReference>
<feature type="transmembrane region" description="Helical" evidence="7">
    <location>
        <begin position="178"/>
        <end position="200"/>
    </location>
</feature>
<feature type="transmembrane region" description="Helical" evidence="7">
    <location>
        <begin position="63"/>
        <end position="80"/>
    </location>
</feature>
<keyword evidence="6 7" id="KW-0472">Membrane</keyword>
<feature type="transmembrane region" description="Helical" evidence="7">
    <location>
        <begin position="117"/>
        <end position="138"/>
    </location>
</feature>
<evidence type="ECO:0000256" key="3">
    <source>
        <dbReference type="ARBA" id="ARBA00022475"/>
    </source>
</evidence>
<keyword evidence="4 7" id="KW-0812">Transmembrane</keyword>
<dbReference type="PANTHER" id="PTHR42718:SF47">
    <property type="entry name" value="METHYL VIOLOGEN RESISTANCE PROTEIN SMVA"/>
    <property type="match status" value="1"/>
</dbReference>